<dbReference type="GO" id="GO:0016832">
    <property type="term" value="F:aldehyde-lyase activity"/>
    <property type="evidence" value="ECO:0007669"/>
    <property type="project" value="TreeGrafter"/>
</dbReference>
<name>A0A7G8BEG6_9BACT</name>
<dbReference type="GO" id="GO:0019323">
    <property type="term" value="P:pentose catabolic process"/>
    <property type="evidence" value="ECO:0007669"/>
    <property type="project" value="TreeGrafter"/>
</dbReference>
<evidence type="ECO:0000313" key="4">
    <source>
        <dbReference type="EMBL" id="QNI30936.1"/>
    </source>
</evidence>
<dbReference type="SUPFAM" id="SSF53639">
    <property type="entry name" value="AraD/HMP-PK domain-like"/>
    <property type="match status" value="1"/>
</dbReference>
<protein>
    <submittedName>
        <fullName evidence="4">Class II aldolase/adducin family protein</fullName>
    </submittedName>
</protein>
<dbReference type="GO" id="GO:0005829">
    <property type="term" value="C:cytosol"/>
    <property type="evidence" value="ECO:0007669"/>
    <property type="project" value="TreeGrafter"/>
</dbReference>
<dbReference type="PANTHER" id="PTHR22789:SF0">
    <property type="entry name" value="3-OXO-TETRONATE 4-PHOSPHATE DECARBOXYLASE-RELATED"/>
    <property type="match status" value="1"/>
</dbReference>
<evidence type="ECO:0000256" key="1">
    <source>
        <dbReference type="ARBA" id="ARBA00022723"/>
    </source>
</evidence>
<dbReference type="RefSeq" id="WP_186741173.1">
    <property type="nucleotide sequence ID" value="NZ_CP060394.1"/>
</dbReference>
<keyword evidence="1" id="KW-0479">Metal-binding</keyword>
<dbReference type="Pfam" id="PF00596">
    <property type="entry name" value="Aldolase_II"/>
    <property type="match status" value="1"/>
</dbReference>
<feature type="domain" description="Class II aldolase/adducin N-terminal" evidence="3">
    <location>
        <begin position="36"/>
        <end position="212"/>
    </location>
</feature>
<organism evidence="4 5">
    <name type="scientific">Alloacidobacterium dinghuense</name>
    <dbReference type="NCBI Taxonomy" id="2763107"/>
    <lineage>
        <taxon>Bacteria</taxon>
        <taxon>Pseudomonadati</taxon>
        <taxon>Acidobacteriota</taxon>
        <taxon>Terriglobia</taxon>
        <taxon>Terriglobales</taxon>
        <taxon>Acidobacteriaceae</taxon>
        <taxon>Alloacidobacterium</taxon>
    </lineage>
</organism>
<dbReference type="InterPro" id="IPR050197">
    <property type="entry name" value="Aldolase_class_II_sugar_metab"/>
</dbReference>
<dbReference type="KEGG" id="adin:H7849_17705"/>
<dbReference type="InterPro" id="IPR036409">
    <property type="entry name" value="Aldolase_II/adducin_N_sf"/>
</dbReference>
<keyword evidence="5" id="KW-1185">Reference proteome</keyword>
<dbReference type="GO" id="GO:0046872">
    <property type="term" value="F:metal ion binding"/>
    <property type="evidence" value="ECO:0007669"/>
    <property type="project" value="UniProtKB-KW"/>
</dbReference>
<dbReference type="Gene3D" id="3.40.225.10">
    <property type="entry name" value="Class II aldolase/adducin N-terminal domain"/>
    <property type="match status" value="1"/>
</dbReference>
<sequence>MTSQPAITLTESPAPIRPAPAANVVNIERPDRELRRQLTRFSKWMYRLGFAPGTSGNLSARLDSERILATPTGCSKYLLRASDMVIVDLNGKLLSGSRNVTSEIGMHLAVYDSRQDVQAVVHAHPPIATAFASCGMALDMPLCAELLMTLGKIPLAAYATTGTDEVGASLAPYVRDHDAILMANHGLVTYGKDLLDAFMKLETTEHFAQVCLAAHELGCPRLLEEDAIRKLQQARMRYHSNCRI</sequence>
<dbReference type="AlphaFoldDB" id="A0A7G8BEG6"/>
<proteinExistence type="predicted"/>
<dbReference type="Proteomes" id="UP000515312">
    <property type="component" value="Chromosome"/>
</dbReference>
<gene>
    <name evidence="4" type="ORF">H7849_17705</name>
</gene>
<dbReference type="InterPro" id="IPR001303">
    <property type="entry name" value="Aldolase_II/adducin_N"/>
</dbReference>
<reference evidence="4 5" key="1">
    <citation type="submission" date="2020-08" db="EMBL/GenBank/DDBJ databases">
        <title>Edaphobacter telluris sp. nov. and Acidobacterium dinghuensis sp. nov., two acidobacteria isolated from forest soil.</title>
        <authorList>
            <person name="Fu J."/>
            <person name="Qiu L."/>
        </authorList>
    </citation>
    <scope>NUCLEOTIDE SEQUENCE [LARGE SCALE GENOMIC DNA]</scope>
    <source>
        <strain evidence="4">4Y35</strain>
    </source>
</reference>
<dbReference type="PANTHER" id="PTHR22789">
    <property type="entry name" value="FUCULOSE PHOSPHATE ALDOLASE"/>
    <property type="match status" value="1"/>
</dbReference>
<accession>A0A7G8BEG6</accession>
<evidence type="ECO:0000256" key="2">
    <source>
        <dbReference type="ARBA" id="ARBA00023239"/>
    </source>
</evidence>
<dbReference type="SMART" id="SM01007">
    <property type="entry name" value="Aldolase_II"/>
    <property type="match status" value="1"/>
</dbReference>
<evidence type="ECO:0000313" key="5">
    <source>
        <dbReference type="Proteomes" id="UP000515312"/>
    </source>
</evidence>
<keyword evidence="2" id="KW-0456">Lyase</keyword>
<evidence type="ECO:0000259" key="3">
    <source>
        <dbReference type="SMART" id="SM01007"/>
    </source>
</evidence>
<dbReference type="EMBL" id="CP060394">
    <property type="protein sequence ID" value="QNI30936.1"/>
    <property type="molecule type" value="Genomic_DNA"/>
</dbReference>